<dbReference type="AlphaFoldDB" id="A0A7Y7YJV0"/>
<protein>
    <submittedName>
        <fullName evidence="2">Uncharacterized protein</fullName>
    </submittedName>
</protein>
<reference evidence="2 3" key="1">
    <citation type="submission" date="2020-04" db="EMBL/GenBank/DDBJ databases">
        <title>Molecular characterization of pseudomonads from Agaricus bisporus reveal novel blotch 2 pathogens in Western Europe.</title>
        <authorList>
            <person name="Taparia T."/>
            <person name="Krijger M."/>
            <person name="Haynes E."/>
            <person name="Elpinstone J.G."/>
            <person name="Noble R."/>
            <person name="Van Der Wolf J."/>
        </authorList>
    </citation>
    <scope>NUCLEOTIDE SEQUENCE [LARGE SCALE GENOMIC DNA]</scope>
    <source>
        <strain evidence="2 3">IPO3737</strain>
    </source>
</reference>
<evidence type="ECO:0000313" key="2">
    <source>
        <dbReference type="EMBL" id="NWC37126.1"/>
    </source>
</evidence>
<dbReference type="EMBL" id="JACAQD010000054">
    <property type="protein sequence ID" value="NWC37126.1"/>
    <property type="molecule type" value="Genomic_DNA"/>
</dbReference>
<keyword evidence="1" id="KW-1133">Transmembrane helix</keyword>
<name>A0A7Y7YJV0_9PSED</name>
<feature type="transmembrane region" description="Helical" evidence="1">
    <location>
        <begin position="7"/>
        <end position="31"/>
    </location>
</feature>
<feature type="transmembrane region" description="Helical" evidence="1">
    <location>
        <begin position="51"/>
        <end position="73"/>
    </location>
</feature>
<accession>A0A7Y7YJV0</accession>
<organism evidence="2 3">
    <name type="scientific">Pseudomonas gingeri</name>
    <dbReference type="NCBI Taxonomy" id="117681"/>
    <lineage>
        <taxon>Bacteria</taxon>
        <taxon>Pseudomonadati</taxon>
        <taxon>Pseudomonadota</taxon>
        <taxon>Gammaproteobacteria</taxon>
        <taxon>Pseudomonadales</taxon>
        <taxon>Pseudomonadaceae</taxon>
        <taxon>Pseudomonas</taxon>
    </lineage>
</organism>
<keyword evidence="1" id="KW-0472">Membrane</keyword>
<proteinExistence type="predicted"/>
<evidence type="ECO:0000313" key="3">
    <source>
        <dbReference type="Proteomes" id="UP000520592"/>
    </source>
</evidence>
<evidence type="ECO:0000256" key="1">
    <source>
        <dbReference type="SAM" id="Phobius"/>
    </source>
</evidence>
<comment type="caution">
    <text evidence="2">The sequence shown here is derived from an EMBL/GenBank/DDBJ whole genome shotgun (WGS) entry which is preliminary data.</text>
</comment>
<keyword evidence="1" id="KW-0812">Transmembrane</keyword>
<gene>
    <name evidence="2" type="ORF">HX876_32730</name>
</gene>
<sequence>MITRQYLQLLGLILFGPMVFALLALLVATLMNVGGLSLMHLTAWQGWQVDTYWHFLVSRLTLYSLGVLGWMRFRKKLLRTQPAFLKGLIRSEKAAALALLVVEILRAYVQWEP</sequence>
<dbReference type="RefSeq" id="WP_177063839.1">
    <property type="nucleotide sequence ID" value="NZ_JACAPS010000107.1"/>
</dbReference>
<dbReference type="Proteomes" id="UP000520592">
    <property type="component" value="Unassembled WGS sequence"/>
</dbReference>